<gene>
    <name evidence="5" type="ORF">FNK824_LOCUS38879</name>
</gene>
<dbReference type="SMART" id="SM00028">
    <property type="entry name" value="TPR"/>
    <property type="match status" value="4"/>
</dbReference>
<dbReference type="InterPro" id="IPR011990">
    <property type="entry name" value="TPR-like_helical_dom_sf"/>
</dbReference>
<evidence type="ECO:0000313" key="5">
    <source>
        <dbReference type="EMBL" id="CAF4256765.1"/>
    </source>
</evidence>
<dbReference type="AlphaFoldDB" id="A0A820F6V7"/>
<protein>
    <recommendedName>
        <fullName evidence="4">ADP ribosyltransferase domain-containing protein</fullName>
    </recommendedName>
</protein>
<dbReference type="Gene3D" id="1.25.40.10">
    <property type="entry name" value="Tetratricopeptide repeat domain"/>
    <property type="match status" value="2"/>
</dbReference>
<evidence type="ECO:0000313" key="6">
    <source>
        <dbReference type="Proteomes" id="UP000663874"/>
    </source>
</evidence>
<dbReference type="Pfam" id="PF13424">
    <property type="entry name" value="TPR_12"/>
    <property type="match status" value="2"/>
</dbReference>
<sequence>ISTSENTQIFLVVSGKLTNDIVPLTHDNSQIYAIYIFCFDKSKYEQWATEKWSKVRGIFTDVDSICKSLRQAARECDDDDMKITGQIEPSFMYSMLFKEIVLEIDFDLENEIPALAEYARQVYKDKPEQLPIIDEFAQEYNGNINNSPVRWYTAECFTYKMLNKALGRLDVATLLKTGFFMQDLHRNIEELHEEQINDNNAPFPKTVYRGKIMTQEDFNSKIQQDKLISYNNFLSTTEARDVAIDFIDGEFQPSDSKIAVLFIMTIDPSVKSAPYARISEFSEYPEEKEILFSTHSVFRVRQIQEKKERGMDIQQVNLTLTSEKNDKELSELTESVRDDIKRNGWGRMGCLLWKMQQNDKAEEIYNLLLQQATSDEDKAYCYNQLGLIKDDQGDYQQALDFYDKSIEIERIILPGDDPDLAISYNNISQVYKNMGDYSKALEFHEKAHEIREKALPSNHPDLANSYNNIGQVYNNMGDYSKALESYEKNTSNKRK</sequence>
<dbReference type="Pfam" id="PF03496">
    <property type="entry name" value="ADPrib_exo_Tox"/>
    <property type="match status" value="1"/>
</dbReference>
<keyword evidence="1" id="KW-0677">Repeat</keyword>
<organism evidence="5 6">
    <name type="scientific">Rotaria sordida</name>
    <dbReference type="NCBI Taxonomy" id="392033"/>
    <lineage>
        <taxon>Eukaryota</taxon>
        <taxon>Metazoa</taxon>
        <taxon>Spiralia</taxon>
        <taxon>Gnathifera</taxon>
        <taxon>Rotifera</taxon>
        <taxon>Eurotatoria</taxon>
        <taxon>Bdelloidea</taxon>
        <taxon>Philodinida</taxon>
        <taxon>Philodinidae</taxon>
        <taxon>Rotaria</taxon>
    </lineage>
</organism>
<dbReference type="PROSITE" id="PS50293">
    <property type="entry name" value="TPR_REGION"/>
    <property type="match status" value="1"/>
</dbReference>
<feature type="non-terminal residue" evidence="5">
    <location>
        <position position="495"/>
    </location>
</feature>
<evidence type="ECO:0000259" key="4">
    <source>
        <dbReference type="Pfam" id="PF03496"/>
    </source>
</evidence>
<dbReference type="InterPro" id="IPR019734">
    <property type="entry name" value="TPR_rpt"/>
</dbReference>
<evidence type="ECO:0000256" key="2">
    <source>
        <dbReference type="ARBA" id="ARBA00022803"/>
    </source>
</evidence>
<dbReference type="SUPFAM" id="SSF56399">
    <property type="entry name" value="ADP-ribosylation"/>
    <property type="match status" value="1"/>
</dbReference>
<dbReference type="PROSITE" id="PS51996">
    <property type="entry name" value="TR_MART"/>
    <property type="match status" value="1"/>
</dbReference>
<keyword evidence="2 3" id="KW-0802">TPR repeat</keyword>
<name>A0A820F6V7_9BILA</name>
<comment type="caution">
    <text evidence="5">The sequence shown here is derived from an EMBL/GenBank/DDBJ whole genome shotgun (WGS) entry which is preliminary data.</text>
</comment>
<accession>A0A820F6V7</accession>
<dbReference type="PROSITE" id="PS50005">
    <property type="entry name" value="TPR"/>
    <property type="match status" value="2"/>
</dbReference>
<feature type="repeat" description="TPR" evidence="3">
    <location>
        <begin position="379"/>
        <end position="412"/>
    </location>
</feature>
<dbReference type="GO" id="GO:0106274">
    <property type="term" value="F:NAD+-protein-arginine ADP-ribosyltransferase activity"/>
    <property type="evidence" value="ECO:0007669"/>
    <property type="project" value="UniProtKB-EC"/>
</dbReference>
<reference evidence="5" key="1">
    <citation type="submission" date="2021-02" db="EMBL/GenBank/DDBJ databases">
        <authorList>
            <person name="Nowell W R."/>
        </authorList>
    </citation>
    <scope>NUCLEOTIDE SEQUENCE</scope>
</reference>
<dbReference type="GO" id="GO:0016779">
    <property type="term" value="F:nucleotidyltransferase activity"/>
    <property type="evidence" value="ECO:0007669"/>
    <property type="project" value="UniProtKB-KW"/>
</dbReference>
<proteinExistence type="predicted"/>
<dbReference type="InterPro" id="IPR003540">
    <property type="entry name" value="ADP-ribosyltransferase"/>
</dbReference>
<evidence type="ECO:0000256" key="3">
    <source>
        <dbReference type="PROSITE-ProRule" id="PRU00339"/>
    </source>
</evidence>
<dbReference type="Gene3D" id="3.90.176.10">
    <property type="entry name" value="Toxin ADP-ribosyltransferase, Chain A, domain 1"/>
    <property type="match status" value="1"/>
</dbReference>
<dbReference type="SUPFAM" id="SSF48452">
    <property type="entry name" value="TPR-like"/>
    <property type="match status" value="1"/>
</dbReference>
<feature type="repeat" description="TPR" evidence="3">
    <location>
        <begin position="421"/>
        <end position="454"/>
    </location>
</feature>
<dbReference type="PANTHER" id="PTHR45641:SF1">
    <property type="entry name" value="AAA+ ATPASE DOMAIN-CONTAINING PROTEIN"/>
    <property type="match status" value="1"/>
</dbReference>
<feature type="domain" description="ADP ribosyltransferase" evidence="4">
    <location>
        <begin position="158"/>
        <end position="312"/>
    </location>
</feature>
<evidence type="ECO:0000256" key="1">
    <source>
        <dbReference type="ARBA" id="ARBA00022737"/>
    </source>
</evidence>
<dbReference type="EMBL" id="CAJOBE010023377">
    <property type="protein sequence ID" value="CAF4256765.1"/>
    <property type="molecule type" value="Genomic_DNA"/>
</dbReference>
<dbReference type="Proteomes" id="UP000663874">
    <property type="component" value="Unassembled WGS sequence"/>
</dbReference>
<feature type="non-terminal residue" evidence="5">
    <location>
        <position position="1"/>
    </location>
</feature>
<dbReference type="PANTHER" id="PTHR45641">
    <property type="entry name" value="TETRATRICOPEPTIDE REPEAT PROTEIN (AFU_ORTHOLOGUE AFUA_6G03870)"/>
    <property type="match status" value="1"/>
</dbReference>